<feature type="chain" id="PRO_5022867973" evidence="1">
    <location>
        <begin position="30"/>
        <end position="533"/>
    </location>
</feature>
<sequence precursor="true">MTFATKFTCFTGINLLCALALVVSGCGEAREAARHGGAVPVSSEQFYYTSPHTAVSEENRTEFNTEAYDHIVENPFLLSKSNPLSTFSVDVDTASYANLRRFLNRNQLPPAGAVRIEELVNYFDYHYSPPTGDDPFSVHVEVAECPWEESHLLAKIGLKGKEIELENRPLSNLVFLLDVSGSMEDFNKLPLVKSSMKLLLEQLGENDRIAIVVYAGASGLVLPSTSADHRTEILSKLDDLEAGGSTNGGEGIELAYRIAGDNFIRGGVNRVILCTDGDFNVGRTNQSDLVNLIENKAKSGVFLSVLGFGMGNLKDSTMELLADKGNGNYSYIDSMNEAEKVLVEQMSGTLITIAKDVKIQVDFNPAQVQSYRLIGYENRMLRNEDFLDDTKDAGEIGAGHTVTALYELVPVGIESEVAEVEPSKYQQESELSASANTDELLTVRLRYKDPEGLDSKPISLTVKKQDLSLTEASTDFHFASAVAAFGMLLRESKHCGTMTLERVNSIAEQNLGDDPHGYREEFLQLVKKAQLLE</sequence>
<dbReference type="InterPro" id="IPR022156">
    <property type="entry name" value="Uncharacterised_YfbK_N"/>
</dbReference>
<name>A0A5C5XLT7_9PLAN</name>
<organism evidence="3 4">
    <name type="scientific">Rubinisphaera italica</name>
    <dbReference type="NCBI Taxonomy" id="2527969"/>
    <lineage>
        <taxon>Bacteria</taxon>
        <taxon>Pseudomonadati</taxon>
        <taxon>Planctomycetota</taxon>
        <taxon>Planctomycetia</taxon>
        <taxon>Planctomycetales</taxon>
        <taxon>Planctomycetaceae</taxon>
        <taxon>Rubinisphaera</taxon>
    </lineage>
</organism>
<feature type="signal peptide" evidence="1">
    <location>
        <begin position="1"/>
        <end position="29"/>
    </location>
</feature>
<evidence type="ECO:0000313" key="4">
    <source>
        <dbReference type="Proteomes" id="UP000316095"/>
    </source>
</evidence>
<reference evidence="3 4" key="1">
    <citation type="submission" date="2019-02" db="EMBL/GenBank/DDBJ databases">
        <title>Deep-cultivation of Planctomycetes and their phenomic and genomic characterization uncovers novel biology.</title>
        <authorList>
            <person name="Wiegand S."/>
            <person name="Jogler M."/>
            <person name="Boedeker C."/>
            <person name="Pinto D."/>
            <person name="Vollmers J."/>
            <person name="Rivas-Marin E."/>
            <person name="Kohn T."/>
            <person name="Peeters S.H."/>
            <person name="Heuer A."/>
            <person name="Rast P."/>
            <person name="Oberbeckmann S."/>
            <person name="Bunk B."/>
            <person name="Jeske O."/>
            <person name="Meyerdierks A."/>
            <person name="Storesund J.E."/>
            <person name="Kallscheuer N."/>
            <person name="Luecker S."/>
            <person name="Lage O.M."/>
            <person name="Pohl T."/>
            <person name="Merkel B.J."/>
            <person name="Hornburger P."/>
            <person name="Mueller R.-W."/>
            <person name="Bruemmer F."/>
            <person name="Labrenz M."/>
            <person name="Spormann A.M."/>
            <person name="Op Den Camp H."/>
            <person name="Overmann J."/>
            <person name="Amann R."/>
            <person name="Jetten M.S.M."/>
            <person name="Mascher T."/>
            <person name="Medema M.H."/>
            <person name="Devos D.P."/>
            <person name="Kaster A.-K."/>
            <person name="Ovreas L."/>
            <person name="Rohde M."/>
            <person name="Galperin M.Y."/>
            <person name="Jogler C."/>
        </authorList>
    </citation>
    <scope>NUCLEOTIDE SEQUENCE [LARGE SCALE GENOMIC DNA]</scope>
    <source>
        <strain evidence="3 4">Pan54</strain>
    </source>
</reference>
<keyword evidence="4" id="KW-1185">Reference proteome</keyword>
<dbReference type="Pfam" id="PF12034">
    <property type="entry name" value="YfbK_C"/>
    <property type="match status" value="1"/>
</dbReference>
<dbReference type="EMBL" id="SJPG01000001">
    <property type="protein sequence ID" value="TWT63834.1"/>
    <property type="molecule type" value="Genomic_DNA"/>
</dbReference>
<dbReference type="Gene3D" id="3.40.50.410">
    <property type="entry name" value="von Willebrand factor, type A domain"/>
    <property type="match status" value="1"/>
</dbReference>
<dbReference type="Proteomes" id="UP000316095">
    <property type="component" value="Unassembled WGS sequence"/>
</dbReference>
<dbReference type="Pfam" id="PF00092">
    <property type="entry name" value="VWA"/>
    <property type="match status" value="1"/>
</dbReference>
<protein>
    <submittedName>
        <fullName evidence="3">von Willebrand factor</fullName>
    </submittedName>
</protein>
<evidence type="ECO:0000256" key="1">
    <source>
        <dbReference type="SAM" id="SignalP"/>
    </source>
</evidence>
<evidence type="ECO:0000259" key="2">
    <source>
        <dbReference type="PROSITE" id="PS50234"/>
    </source>
</evidence>
<dbReference type="AlphaFoldDB" id="A0A5C5XLT7"/>
<dbReference type="InterPro" id="IPR021908">
    <property type="entry name" value="YfbK_C"/>
</dbReference>
<proteinExistence type="predicted"/>
<dbReference type="PROSITE" id="PS51257">
    <property type="entry name" value="PROKAR_LIPOPROTEIN"/>
    <property type="match status" value="1"/>
</dbReference>
<dbReference type="InterPro" id="IPR036465">
    <property type="entry name" value="vWFA_dom_sf"/>
</dbReference>
<accession>A0A5C5XLT7</accession>
<dbReference type="InterPro" id="IPR051266">
    <property type="entry name" value="CLCR"/>
</dbReference>
<comment type="caution">
    <text evidence="3">The sequence shown here is derived from an EMBL/GenBank/DDBJ whole genome shotgun (WGS) entry which is preliminary data.</text>
</comment>
<feature type="domain" description="VWFA" evidence="2">
    <location>
        <begin position="172"/>
        <end position="350"/>
    </location>
</feature>
<dbReference type="SMART" id="SM00327">
    <property type="entry name" value="VWA"/>
    <property type="match status" value="1"/>
</dbReference>
<dbReference type="PROSITE" id="PS50234">
    <property type="entry name" value="VWFA"/>
    <property type="match status" value="1"/>
</dbReference>
<evidence type="ECO:0000313" key="3">
    <source>
        <dbReference type="EMBL" id="TWT63834.1"/>
    </source>
</evidence>
<keyword evidence="1" id="KW-0732">Signal</keyword>
<dbReference type="SUPFAM" id="SSF53300">
    <property type="entry name" value="vWA-like"/>
    <property type="match status" value="1"/>
</dbReference>
<dbReference type="Pfam" id="PF12450">
    <property type="entry name" value="vWF_A"/>
    <property type="match status" value="1"/>
</dbReference>
<gene>
    <name evidence="3" type="ORF">Pan54_45930</name>
</gene>
<dbReference type="InterPro" id="IPR002035">
    <property type="entry name" value="VWF_A"/>
</dbReference>
<dbReference type="PANTHER" id="PTHR10579">
    <property type="entry name" value="CALCIUM-ACTIVATED CHLORIDE CHANNEL REGULATOR"/>
    <property type="match status" value="1"/>
</dbReference>
<dbReference type="CDD" id="cd01465">
    <property type="entry name" value="vWA_subgroup"/>
    <property type="match status" value="1"/>
</dbReference>
<dbReference type="PANTHER" id="PTHR10579:SF43">
    <property type="entry name" value="ZINC FINGER (C3HC4-TYPE RING FINGER) FAMILY PROTEIN"/>
    <property type="match status" value="1"/>
</dbReference>